<dbReference type="EMBL" id="VUMT01000016">
    <property type="protein sequence ID" value="MSS64320.1"/>
    <property type="molecule type" value="Genomic_DNA"/>
</dbReference>
<evidence type="ECO:0000256" key="3">
    <source>
        <dbReference type="ARBA" id="ARBA00023306"/>
    </source>
</evidence>
<dbReference type="Pfam" id="PF04026">
    <property type="entry name" value="SpoVG"/>
    <property type="match status" value="1"/>
</dbReference>
<sequence length="84" mass="9501">MQVTEVRLTKAPSEDSCLAYGSFTLDGDFVVCGIRVLKTKDGNLFVGYPSKQNSRGEYKDVCFPMARSLREDISVRVLEEYEKL</sequence>
<evidence type="ECO:0000256" key="2">
    <source>
        <dbReference type="ARBA" id="ARBA00023210"/>
    </source>
</evidence>
<dbReference type="SUPFAM" id="SSF160537">
    <property type="entry name" value="SpoVG-like"/>
    <property type="match status" value="1"/>
</dbReference>
<keyword evidence="5" id="KW-1185">Reference proteome</keyword>
<evidence type="ECO:0000313" key="4">
    <source>
        <dbReference type="EMBL" id="MSS64320.1"/>
    </source>
</evidence>
<protein>
    <submittedName>
        <fullName evidence="4">Septation protein spoVG</fullName>
    </submittedName>
</protein>
<proteinExistence type="predicted"/>
<organism evidence="4 5">
    <name type="scientific">Velocimicrobium porci</name>
    <dbReference type="NCBI Taxonomy" id="2606634"/>
    <lineage>
        <taxon>Bacteria</taxon>
        <taxon>Bacillati</taxon>
        <taxon>Bacillota</taxon>
        <taxon>Clostridia</taxon>
        <taxon>Lachnospirales</taxon>
        <taxon>Lachnospiraceae</taxon>
        <taxon>Velocimicrobium</taxon>
    </lineage>
</organism>
<dbReference type="RefSeq" id="WP_154519713.1">
    <property type="nucleotide sequence ID" value="NZ_VUMT01000016.1"/>
</dbReference>
<dbReference type="Proteomes" id="UP000482209">
    <property type="component" value="Unassembled WGS sequence"/>
</dbReference>
<evidence type="ECO:0000313" key="5">
    <source>
        <dbReference type="Proteomes" id="UP000482209"/>
    </source>
</evidence>
<dbReference type="PANTHER" id="PTHR38429">
    <property type="entry name" value="SEPTATION PROTEIN SPOVG-RELATED"/>
    <property type="match status" value="1"/>
</dbReference>
<dbReference type="InterPro" id="IPR036751">
    <property type="entry name" value="SpoVG_sf"/>
</dbReference>
<dbReference type="Gene3D" id="3.30.1120.40">
    <property type="entry name" value="Stage V sporulation protein G"/>
    <property type="match status" value="1"/>
</dbReference>
<keyword evidence="1" id="KW-0132">Cell division</keyword>
<dbReference type="GO" id="GO:0030435">
    <property type="term" value="P:sporulation resulting in formation of a cellular spore"/>
    <property type="evidence" value="ECO:0007669"/>
    <property type="project" value="InterPro"/>
</dbReference>
<dbReference type="AlphaFoldDB" id="A0A6L5XZN3"/>
<evidence type="ECO:0000256" key="1">
    <source>
        <dbReference type="ARBA" id="ARBA00022618"/>
    </source>
</evidence>
<keyword evidence="2" id="KW-0717">Septation</keyword>
<gene>
    <name evidence="4" type="ORF">FYJ58_10615</name>
</gene>
<name>A0A6L5XZN3_9FIRM</name>
<keyword evidence="3" id="KW-0131">Cell cycle</keyword>
<dbReference type="PANTHER" id="PTHR38429:SF1">
    <property type="entry name" value="SEPTATION PROTEIN SPOVG-RELATED"/>
    <property type="match status" value="1"/>
</dbReference>
<dbReference type="InterPro" id="IPR007170">
    <property type="entry name" value="SpoVG"/>
</dbReference>
<dbReference type="GO" id="GO:0000917">
    <property type="term" value="P:division septum assembly"/>
    <property type="evidence" value="ECO:0007669"/>
    <property type="project" value="UniProtKB-KW"/>
</dbReference>
<comment type="caution">
    <text evidence="4">The sequence shown here is derived from an EMBL/GenBank/DDBJ whole genome shotgun (WGS) entry which is preliminary data.</text>
</comment>
<reference evidence="4 5" key="1">
    <citation type="submission" date="2019-08" db="EMBL/GenBank/DDBJ databases">
        <title>In-depth cultivation of the pig gut microbiome towards novel bacterial diversity and tailored functional studies.</title>
        <authorList>
            <person name="Wylensek D."/>
            <person name="Hitch T.C.A."/>
            <person name="Clavel T."/>
        </authorList>
    </citation>
    <scope>NUCLEOTIDE SEQUENCE [LARGE SCALE GENOMIC DNA]</scope>
    <source>
        <strain evidence="4 5">WCA-693-APC-MOT-I</strain>
    </source>
</reference>
<accession>A0A6L5XZN3</accession>